<dbReference type="PANTHER" id="PTHR47786:SF2">
    <property type="entry name" value="GLYCOSYL HYDROLASE FAMILY 13 CATALYTIC DOMAIN-CONTAINING PROTEIN"/>
    <property type="match status" value="1"/>
</dbReference>
<dbReference type="InterPro" id="IPR017853">
    <property type="entry name" value="GH"/>
</dbReference>
<comment type="caution">
    <text evidence="1">The sequence shown here is derived from an EMBL/GenBank/DDBJ whole genome shotgun (WGS) entry which is preliminary data.</text>
</comment>
<gene>
    <name evidence="1" type="ORF">A3A93_05460</name>
</gene>
<dbReference type="GO" id="GO:0005975">
    <property type="term" value="P:carbohydrate metabolic process"/>
    <property type="evidence" value="ECO:0007669"/>
    <property type="project" value="InterPro"/>
</dbReference>
<reference evidence="1 2" key="1">
    <citation type="journal article" date="2016" name="Nat. Commun.">
        <title>Thousands of microbial genomes shed light on interconnected biogeochemical processes in an aquifer system.</title>
        <authorList>
            <person name="Anantharaman K."/>
            <person name="Brown C.T."/>
            <person name="Hug L.A."/>
            <person name="Sharon I."/>
            <person name="Castelle C.J."/>
            <person name="Probst A.J."/>
            <person name="Thomas B.C."/>
            <person name="Singh A."/>
            <person name="Wilkins M.J."/>
            <person name="Karaoz U."/>
            <person name="Brodie E.L."/>
            <person name="Williams K.H."/>
            <person name="Hubbard S.S."/>
            <person name="Banfield J.F."/>
        </authorList>
    </citation>
    <scope>NUCLEOTIDE SEQUENCE [LARGE SCALE GENOMIC DNA]</scope>
</reference>
<dbReference type="Proteomes" id="UP000177141">
    <property type="component" value="Unassembled WGS sequence"/>
</dbReference>
<sequence length="262" mass="30010">MTHVELKSQTPIAPDILNIPDIPFLKELLRQSDSIVHPSMLQINTRVLLNELSKKYGRPLTLAQLPDDELARITDGFDMIWFMGIYEPSTAARNSALNYIDEYRGKFPDLDPDDVVASPFAVHSYSPSPDVATSWQEWDERIVQRLHSMNKKVVLDFVPNHVAPDHQWVNENPEYVVTFTPEEAQNYNQFEYELRNGPNGDQKAIAHGKDGLSFWTDTVQLNYANPDLQESQLQQALELSRHCDGVRCDMAHLMLSNAFERN</sequence>
<dbReference type="SUPFAM" id="SSF51445">
    <property type="entry name" value="(Trans)glycosidases"/>
    <property type="match status" value="1"/>
</dbReference>
<evidence type="ECO:0000313" key="1">
    <source>
        <dbReference type="EMBL" id="OGK48634.1"/>
    </source>
</evidence>
<dbReference type="Gene3D" id="3.20.20.80">
    <property type="entry name" value="Glycosidases"/>
    <property type="match status" value="1"/>
</dbReference>
<organism evidence="1 2">
    <name type="scientific">Candidatus Roizmanbacteria bacterium RIFCSPLOWO2_01_FULL_38_12</name>
    <dbReference type="NCBI Taxonomy" id="1802061"/>
    <lineage>
        <taxon>Bacteria</taxon>
        <taxon>Candidatus Roizmaniibacteriota</taxon>
    </lineage>
</organism>
<evidence type="ECO:0000313" key="2">
    <source>
        <dbReference type="Proteomes" id="UP000177141"/>
    </source>
</evidence>
<proteinExistence type="predicted"/>
<dbReference type="PANTHER" id="PTHR47786">
    <property type="entry name" value="ALPHA-1,4-GLUCAN:MALTOSE-1-PHOSPHATE MALTOSYLTRANSFERASE"/>
    <property type="match status" value="1"/>
</dbReference>
<name>A0A1F7IZ53_9BACT</name>
<dbReference type="AlphaFoldDB" id="A0A1F7IZ53"/>
<dbReference type="EMBL" id="MGAL01000012">
    <property type="protein sequence ID" value="OGK48634.1"/>
    <property type="molecule type" value="Genomic_DNA"/>
</dbReference>
<protein>
    <submittedName>
        <fullName evidence="1">Uncharacterized protein</fullName>
    </submittedName>
</protein>
<accession>A0A1F7IZ53</accession>
<dbReference type="STRING" id="1802061.A3A93_05460"/>